<evidence type="ECO:0000313" key="2">
    <source>
        <dbReference type="EMBL" id="PIW97332.1"/>
    </source>
</evidence>
<reference evidence="3" key="1">
    <citation type="submission" date="2017-09" db="EMBL/GenBank/DDBJ databases">
        <title>Depth-based differentiation of microbial function through sediment-hosted aquifers and enrichment of novel symbionts in the deep terrestrial subsurface.</title>
        <authorList>
            <person name="Probst A.J."/>
            <person name="Ladd B."/>
            <person name="Jarett J.K."/>
            <person name="Geller-Mcgrath D.E."/>
            <person name="Sieber C.M.K."/>
            <person name="Emerson J.B."/>
            <person name="Anantharaman K."/>
            <person name="Thomas B.C."/>
            <person name="Malmstrom R."/>
            <person name="Stieglmeier M."/>
            <person name="Klingl A."/>
            <person name="Woyke T."/>
            <person name="Ryan C.M."/>
            <person name="Banfield J.F."/>
        </authorList>
    </citation>
    <scope>NUCLEOTIDE SEQUENCE [LARGE SCALE GENOMIC DNA]</scope>
</reference>
<organism evidence="2 3">
    <name type="scientific">Candidatus Kaiserbacteria bacterium CG_4_8_14_3_um_filter_38_9</name>
    <dbReference type="NCBI Taxonomy" id="1974599"/>
    <lineage>
        <taxon>Bacteria</taxon>
        <taxon>Candidatus Kaiseribacteriota</taxon>
    </lineage>
</organism>
<accession>A0A2M7IPQ6</accession>
<name>A0A2M7IPQ6_9BACT</name>
<comment type="caution">
    <text evidence="2">The sequence shown here is derived from an EMBL/GenBank/DDBJ whole genome shotgun (WGS) entry which is preliminary data.</text>
</comment>
<gene>
    <name evidence="2" type="ORF">COZ82_00135</name>
</gene>
<keyword evidence="1" id="KW-0472">Membrane</keyword>
<dbReference type="Proteomes" id="UP000230837">
    <property type="component" value="Unassembled WGS sequence"/>
</dbReference>
<proteinExistence type="predicted"/>
<dbReference type="AlphaFoldDB" id="A0A2M7IPQ6"/>
<sequence>MKDIFKFIFNITITLIISSTLVFSSLAVPIKDVEAGGLGSGLATEFSNIKISVLQTVGNVSAAATAGATTGTFLKENLLDGIGWAIAKQMVSSMTRSLINWINSGFQGKPAFIADFKGFLLNSLDSVAGEYIKSLGGIGNFICSPFKLDVQAALSINYAQARSGMPSGPTACTLTGIKDNIQNFMQGTMSGWDQWFKVTSNTQNTPYGAYLEAEAKLNARLVNEKGEQIQIANWGDGFLSKKICEGINGKKSPGGRCTITTPGKVISEALTFQLSTGPRALIEADEINELIGALINQLMLKAMQGVAGLLGLSAGTGYTDYSYDDGSGASSTRPYIDAAVDQTTSSSSLSLVRNQLGAQLITEQAFLYLINDTIIKANEKLNSLGTSSATSTPVATTTSIVIDGSLTSTTSTSTTIIFNGLDSPIPRVTTIPDLIALITEVTNYKETVKENIKSINTLILNYDNAISSSTPDRSANVIRQEVLSAYVSLVSSNILTPRTLIDIKRVEWSGKLE</sequence>
<protein>
    <submittedName>
        <fullName evidence="2">Uncharacterized protein</fullName>
    </submittedName>
</protein>
<feature type="transmembrane region" description="Helical" evidence="1">
    <location>
        <begin position="7"/>
        <end position="28"/>
    </location>
</feature>
<dbReference type="EMBL" id="PFHR01000008">
    <property type="protein sequence ID" value="PIW97332.1"/>
    <property type="molecule type" value="Genomic_DNA"/>
</dbReference>
<evidence type="ECO:0000313" key="3">
    <source>
        <dbReference type="Proteomes" id="UP000230837"/>
    </source>
</evidence>
<keyword evidence="1" id="KW-0812">Transmembrane</keyword>
<keyword evidence="1" id="KW-1133">Transmembrane helix</keyword>
<evidence type="ECO:0000256" key="1">
    <source>
        <dbReference type="SAM" id="Phobius"/>
    </source>
</evidence>